<dbReference type="GO" id="GO:0003723">
    <property type="term" value="F:RNA binding"/>
    <property type="evidence" value="ECO:0007669"/>
    <property type="project" value="InterPro"/>
</dbReference>
<feature type="chain" id="PRO_5035713237" description="THUMP domain-containing protein" evidence="1">
    <location>
        <begin position="16"/>
        <end position="374"/>
    </location>
</feature>
<sequence>MSFFFFFFFFWPNSGFERDREVERVTMAAVEEVDDVGRTIEEETVFEKRERGEEAETLTPWEQHSSIISIPRFDYKAPSSLLHHSHSGFLVTCNIKREKSATKEVMSILGKYIGSMHEEKPEVLNSTASKKQKVCAQETEEGGEKTVPLENDALQETGENPNVEDLKLANEEHNSLMSLVKLTKSGLLLFTFPVENSPNTTNIVSRVFQSMESGALKAPIWCHRIFPVQATCGLTEKELRETVSKLVQRFVNDKDNTLSKPVKFAAGYQRRGAEETKGKIRKDASDVLVQCPLLDRIKCFETVAAGVKDIVPDSVVDLKSPELCVLVELLPLSRISSGSFVAAVSVLPHRLVSTKPKLCIKPLVPESKHKKGPN</sequence>
<dbReference type="PANTHER" id="PTHR13452:SF13">
    <property type="entry name" value="OS02G0672400 PROTEIN"/>
    <property type="match status" value="1"/>
</dbReference>
<proteinExistence type="predicted"/>
<comment type="caution">
    <text evidence="2">The sequence shown here is derived from an EMBL/GenBank/DDBJ whole genome shotgun (WGS) entry which is preliminary data.</text>
</comment>
<dbReference type="InterPro" id="IPR040183">
    <property type="entry name" value="THUMPD1-like"/>
</dbReference>
<feature type="signal peptide" evidence="1">
    <location>
        <begin position="1"/>
        <end position="15"/>
    </location>
</feature>
<dbReference type="GO" id="GO:0006400">
    <property type="term" value="P:tRNA modification"/>
    <property type="evidence" value="ECO:0007669"/>
    <property type="project" value="InterPro"/>
</dbReference>
<organism evidence="2 3">
    <name type="scientific">Arabidopsis suecica</name>
    <name type="common">Swedish thale-cress</name>
    <name type="synonym">Cardaminopsis suecica</name>
    <dbReference type="NCBI Taxonomy" id="45249"/>
    <lineage>
        <taxon>Eukaryota</taxon>
        <taxon>Viridiplantae</taxon>
        <taxon>Streptophyta</taxon>
        <taxon>Embryophyta</taxon>
        <taxon>Tracheophyta</taxon>
        <taxon>Spermatophyta</taxon>
        <taxon>Magnoliopsida</taxon>
        <taxon>eudicotyledons</taxon>
        <taxon>Gunneridae</taxon>
        <taxon>Pentapetalae</taxon>
        <taxon>rosids</taxon>
        <taxon>malvids</taxon>
        <taxon>Brassicales</taxon>
        <taxon>Brassicaceae</taxon>
        <taxon>Camelineae</taxon>
        <taxon>Arabidopsis</taxon>
    </lineage>
</organism>
<gene>
    <name evidence="2" type="ORF">ISN44_As06g008610</name>
</gene>
<evidence type="ECO:0008006" key="4">
    <source>
        <dbReference type="Google" id="ProtNLM"/>
    </source>
</evidence>
<keyword evidence="3" id="KW-1185">Reference proteome</keyword>
<evidence type="ECO:0000313" key="3">
    <source>
        <dbReference type="Proteomes" id="UP000694251"/>
    </source>
</evidence>
<accession>A0A8T2CB22</accession>
<evidence type="ECO:0000256" key="1">
    <source>
        <dbReference type="SAM" id="SignalP"/>
    </source>
</evidence>
<protein>
    <recommendedName>
        <fullName evidence="4">THUMP domain-containing protein</fullName>
    </recommendedName>
</protein>
<dbReference type="EMBL" id="JAEFBJ010000006">
    <property type="protein sequence ID" value="KAG7596399.1"/>
    <property type="molecule type" value="Genomic_DNA"/>
</dbReference>
<name>A0A8T2CB22_ARASU</name>
<dbReference type="PANTHER" id="PTHR13452">
    <property type="entry name" value="THUMP DOMAIN CONTAINING PROTEIN 1-RELATED"/>
    <property type="match status" value="1"/>
</dbReference>
<dbReference type="AlphaFoldDB" id="A0A8T2CB22"/>
<dbReference type="Proteomes" id="UP000694251">
    <property type="component" value="Chromosome 6"/>
</dbReference>
<keyword evidence="1" id="KW-0732">Signal</keyword>
<reference evidence="2 3" key="1">
    <citation type="submission" date="2020-12" db="EMBL/GenBank/DDBJ databases">
        <title>Concerted genomic and epigenomic changes stabilize Arabidopsis allopolyploids.</title>
        <authorList>
            <person name="Chen Z."/>
        </authorList>
    </citation>
    <scope>NUCLEOTIDE SEQUENCE [LARGE SCALE GENOMIC DNA]</scope>
    <source>
        <strain evidence="2">As9502</strain>
        <tissue evidence="2">Leaf</tissue>
    </source>
</reference>
<dbReference type="OrthoDB" id="367221at2759"/>
<evidence type="ECO:0000313" key="2">
    <source>
        <dbReference type="EMBL" id="KAG7596399.1"/>
    </source>
</evidence>